<dbReference type="RefSeq" id="WP_088620282.1">
    <property type="nucleotide sequence ID" value="NZ_CP022129.1"/>
</dbReference>
<feature type="region of interest" description="Disordered" evidence="2">
    <location>
        <begin position="1"/>
        <end position="22"/>
    </location>
</feature>
<evidence type="ECO:0000256" key="1">
    <source>
        <dbReference type="SAM" id="Coils"/>
    </source>
</evidence>
<accession>A0A1Z4C1M0</accession>
<dbReference type="EMBL" id="PGFZ01000006">
    <property type="protein sequence ID" value="POZ51271.1"/>
    <property type="molecule type" value="Genomic_DNA"/>
</dbReference>
<evidence type="ECO:0000313" key="6">
    <source>
        <dbReference type="Proteomes" id="UP000237423"/>
    </source>
</evidence>
<dbReference type="Proteomes" id="UP000237423">
    <property type="component" value="Unassembled WGS sequence"/>
</dbReference>
<reference evidence="3 5" key="1">
    <citation type="submission" date="2017-06" db="EMBL/GenBank/DDBJ databases">
        <title>Genome Sequencing of the methanotroph Methylovulum psychrotolerants str. HV10-M2 isolated from a high-altitude environment.</title>
        <authorList>
            <person name="Mateos-Rivera A."/>
        </authorList>
    </citation>
    <scope>NUCLEOTIDE SEQUENCE [LARGE SCALE GENOMIC DNA]</scope>
    <source>
        <strain evidence="3 5">HV10_M2</strain>
    </source>
</reference>
<protein>
    <submittedName>
        <fullName evidence="3">Uncharacterized protein</fullName>
    </submittedName>
</protein>
<gene>
    <name evidence="4" type="ORF">AADEFJLK_02717</name>
    <name evidence="3" type="ORF">CEK71_15820</name>
</gene>
<dbReference type="Proteomes" id="UP000197019">
    <property type="component" value="Chromosome"/>
</dbReference>
<name>A0A1Z4C1M0_9GAMM</name>
<keyword evidence="5" id="KW-1185">Reference proteome</keyword>
<dbReference type="EMBL" id="CP022129">
    <property type="protein sequence ID" value="ASF47410.1"/>
    <property type="molecule type" value="Genomic_DNA"/>
</dbReference>
<dbReference type="AlphaFoldDB" id="A0A1Z4C1M0"/>
<sequence>MNMACQQQQKKPRAINGPGAEPKFPAARYFQVHFEHLQAQLEDTRQSLAGLHEQLAELNGKLQFHTEPSRSDLKK</sequence>
<dbReference type="KEGG" id="mpsy:CEK71_15820"/>
<reference evidence="4 6" key="2">
    <citation type="submission" date="2017-11" db="EMBL/GenBank/DDBJ databases">
        <title>Draft Genome Sequence of Methylobacter psychrotolerans Sph1T, an Obligate Methanotroph from Low-Temperature Environments.</title>
        <authorList>
            <person name="Oshkin I.Y."/>
            <person name="Miroshnikov K."/>
            <person name="Belova S.E."/>
            <person name="Korzhenkov A."/>
            <person name="Toshchakov S.V."/>
            <person name="Dedysh S.N."/>
        </authorList>
    </citation>
    <scope>NUCLEOTIDE SEQUENCE [LARGE SCALE GENOMIC DNA]</scope>
    <source>
        <strain evidence="4 6">Sph1</strain>
    </source>
</reference>
<evidence type="ECO:0000313" key="3">
    <source>
        <dbReference type="EMBL" id="ASF47410.1"/>
    </source>
</evidence>
<organism evidence="3 5">
    <name type="scientific">Methylovulum psychrotolerans</name>
    <dbReference type="NCBI Taxonomy" id="1704499"/>
    <lineage>
        <taxon>Bacteria</taxon>
        <taxon>Pseudomonadati</taxon>
        <taxon>Pseudomonadota</taxon>
        <taxon>Gammaproteobacteria</taxon>
        <taxon>Methylococcales</taxon>
        <taxon>Methylococcaceae</taxon>
        <taxon>Methylovulum</taxon>
    </lineage>
</organism>
<evidence type="ECO:0000256" key="2">
    <source>
        <dbReference type="SAM" id="MobiDB-lite"/>
    </source>
</evidence>
<keyword evidence="1" id="KW-0175">Coiled coil</keyword>
<dbReference type="OrthoDB" id="5570466at2"/>
<feature type="coiled-coil region" evidence="1">
    <location>
        <begin position="34"/>
        <end position="61"/>
    </location>
</feature>
<evidence type="ECO:0000313" key="5">
    <source>
        <dbReference type="Proteomes" id="UP000197019"/>
    </source>
</evidence>
<evidence type="ECO:0000313" key="4">
    <source>
        <dbReference type="EMBL" id="POZ51271.1"/>
    </source>
</evidence>
<proteinExistence type="predicted"/>